<evidence type="ECO:0000313" key="3">
    <source>
        <dbReference type="Proteomes" id="UP000005408"/>
    </source>
</evidence>
<keyword evidence="3" id="KW-1185">Reference proteome</keyword>
<accession>A0A8W8LVP9</accession>
<dbReference type="AlphaFoldDB" id="A0A8W8LVP9"/>
<feature type="transmembrane region" description="Helical" evidence="1">
    <location>
        <begin position="6"/>
        <end position="28"/>
    </location>
</feature>
<evidence type="ECO:0000313" key="2">
    <source>
        <dbReference type="EnsemblMetazoa" id="G30300.1:cds"/>
    </source>
</evidence>
<reference evidence="2" key="1">
    <citation type="submission" date="2022-08" db="UniProtKB">
        <authorList>
            <consortium name="EnsemblMetazoa"/>
        </authorList>
    </citation>
    <scope>IDENTIFICATION</scope>
    <source>
        <strain evidence="2">05x7-T-G4-1.051#20</strain>
    </source>
</reference>
<organism evidence="2 3">
    <name type="scientific">Magallana gigas</name>
    <name type="common">Pacific oyster</name>
    <name type="synonym">Crassostrea gigas</name>
    <dbReference type="NCBI Taxonomy" id="29159"/>
    <lineage>
        <taxon>Eukaryota</taxon>
        <taxon>Metazoa</taxon>
        <taxon>Spiralia</taxon>
        <taxon>Lophotrochozoa</taxon>
        <taxon>Mollusca</taxon>
        <taxon>Bivalvia</taxon>
        <taxon>Autobranchia</taxon>
        <taxon>Pteriomorphia</taxon>
        <taxon>Ostreida</taxon>
        <taxon>Ostreoidea</taxon>
        <taxon>Ostreidae</taxon>
        <taxon>Magallana</taxon>
    </lineage>
</organism>
<dbReference type="Proteomes" id="UP000005408">
    <property type="component" value="Unassembled WGS sequence"/>
</dbReference>
<dbReference type="CDD" id="cd12087">
    <property type="entry name" value="TM_EGFR-like"/>
    <property type="match status" value="1"/>
</dbReference>
<evidence type="ECO:0000256" key="1">
    <source>
        <dbReference type="SAM" id="Phobius"/>
    </source>
</evidence>
<proteinExistence type="predicted"/>
<dbReference type="EnsemblMetazoa" id="G30300.1">
    <property type="protein sequence ID" value="G30300.1:cds"/>
    <property type="gene ID" value="G30300"/>
</dbReference>
<protein>
    <submittedName>
        <fullName evidence="2">Uncharacterized protein</fullName>
    </submittedName>
</protein>
<name>A0A8W8LVP9_MAGGI</name>
<keyword evidence="1" id="KW-0472">Membrane</keyword>
<keyword evidence="1" id="KW-1133">Transmembrane helix</keyword>
<keyword evidence="1" id="KW-0812">Transmembrane</keyword>
<sequence>MFGTVIGAAIGGAIFGSILTACIVFVYFRRKSKNSYDSKTDQSLKTVRNAAYGYSNDNEQVNAVTVPVNSAYSEINDGMRKSAVISPIMRQADPSQIDEVYNHLGESDKEDRSDYYDHAGPVPSLSVMEDGYGILSMESEGNDNYNTMARGYSADCGKSMTAENKQSNDYFILETQNN</sequence>